<evidence type="ECO:0000313" key="4">
    <source>
        <dbReference type="Proteomes" id="UP000215896"/>
    </source>
</evidence>
<keyword evidence="3" id="KW-0482">Metalloprotease</keyword>
<comment type="caution">
    <text evidence="3">The sequence shown here is derived from an EMBL/GenBank/DDBJ whole genome shotgun (WGS) entry which is preliminary data.</text>
</comment>
<dbReference type="RefSeq" id="WP_094360315.1">
    <property type="nucleotide sequence ID" value="NZ_NMVK01000036.1"/>
</dbReference>
<accession>A0A255FW88</accession>
<dbReference type="Proteomes" id="UP000215896">
    <property type="component" value="Unassembled WGS sequence"/>
</dbReference>
<feature type="transmembrane region" description="Helical" evidence="1">
    <location>
        <begin position="79"/>
        <end position="102"/>
    </location>
</feature>
<dbReference type="EMBL" id="NMVO01000019">
    <property type="protein sequence ID" value="OYO07959.1"/>
    <property type="molecule type" value="Genomic_DNA"/>
</dbReference>
<feature type="domain" description="CAAX prenyl protease 2/Lysostaphin resistance protein A-like" evidence="2">
    <location>
        <begin position="156"/>
        <end position="252"/>
    </location>
</feature>
<sequence>MTTTPPRPITLPAEPADYAGLTRGPLHAWWRPFWSLLLLAVVAGILTVVLVLLAVGITIARGLPPTATLTQFDVFTNGALGLLLNNLSLSISIPAVIVATALAQRLPHGYVSSVTGRFRWRWFLRITLCLLPVFLLTIGTVRAINYTGVRPEPQWGWLILVVLLTTPLQTAGEEYLFRGWLPQNVGGWFRARWLAWGVPVLLSTAIFALLHLSLDPWVLADLAIFAVAASVMTWRTGGIEAAIAMHVLSNALILGSGAVLGGLRNSFVTQQTTGSWDLVVVTLITQGLSVAVVFWAARRFGIQRLSAPPPAGSVGDPGVRLGERAG</sequence>
<gene>
    <name evidence="3" type="ORF">CGZ94_21135</name>
</gene>
<feature type="transmembrane region" description="Helical" evidence="1">
    <location>
        <begin position="275"/>
        <end position="297"/>
    </location>
</feature>
<dbReference type="GO" id="GO:0080120">
    <property type="term" value="P:CAAX-box protein maturation"/>
    <property type="evidence" value="ECO:0007669"/>
    <property type="project" value="UniProtKB-ARBA"/>
</dbReference>
<dbReference type="GO" id="GO:0006508">
    <property type="term" value="P:proteolysis"/>
    <property type="evidence" value="ECO:0007669"/>
    <property type="project" value="UniProtKB-KW"/>
</dbReference>
<keyword evidence="1" id="KW-0812">Transmembrane</keyword>
<keyword evidence="1" id="KW-0472">Membrane</keyword>
<feature type="transmembrane region" description="Helical" evidence="1">
    <location>
        <begin position="217"/>
        <end position="234"/>
    </location>
</feature>
<reference evidence="3 4" key="1">
    <citation type="submission" date="2017-07" db="EMBL/GenBank/DDBJ databases">
        <title>Draft whole genome sequences of clinical Proprionibacteriaceae strains.</title>
        <authorList>
            <person name="Bernier A.-M."/>
            <person name="Bernard K."/>
            <person name="Domingo M.-C."/>
        </authorList>
    </citation>
    <scope>NUCLEOTIDE SEQUENCE [LARGE SCALE GENOMIC DNA]</scope>
    <source>
        <strain evidence="3 4">NML 030167</strain>
    </source>
</reference>
<dbReference type="GO" id="GO:0004175">
    <property type="term" value="F:endopeptidase activity"/>
    <property type="evidence" value="ECO:0007669"/>
    <property type="project" value="UniProtKB-ARBA"/>
</dbReference>
<dbReference type="GO" id="GO:0008237">
    <property type="term" value="F:metallopeptidase activity"/>
    <property type="evidence" value="ECO:0007669"/>
    <property type="project" value="UniProtKB-KW"/>
</dbReference>
<evidence type="ECO:0000259" key="2">
    <source>
        <dbReference type="Pfam" id="PF02517"/>
    </source>
</evidence>
<keyword evidence="3" id="KW-0645">Protease</keyword>
<evidence type="ECO:0000313" key="3">
    <source>
        <dbReference type="EMBL" id="OYO07959.1"/>
    </source>
</evidence>
<name>A0A255FW88_9ACTN</name>
<dbReference type="InterPro" id="IPR003675">
    <property type="entry name" value="Rce1/LyrA-like_dom"/>
</dbReference>
<feature type="transmembrane region" description="Helical" evidence="1">
    <location>
        <begin position="33"/>
        <end position="59"/>
    </location>
</feature>
<dbReference type="AlphaFoldDB" id="A0A255FW88"/>
<evidence type="ECO:0000256" key="1">
    <source>
        <dbReference type="SAM" id="Phobius"/>
    </source>
</evidence>
<feature type="transmembrane region" description="Helical" evidence="1">
    <location>
        <begin position="241"/>
        <end position="263"/>
    </location>
</feature>
<protein>
    <submittedName>
        <fullName evidence="3">CPBP family intramembrane metalloprotease domain-containing protein</fullName>
    </submittedName>
</protein>
<feature type="transmembrane region" description="Helical" evidence="1">
    <location>
        <begin position="122"/>
        <end position="143"/>
    </location>
</feature>
<feature type="transmembrane region" description="Helical" evidence="1">
    <location>
        <begin position="193"/>
        <end position="211"/>
    </location>
</feature>
<keyword evidence="1" id="KW-1133">Transmembrane helix</keyword>
<keyword evidence="4" id="KW-1185">Reference proteome</keyword>
<keyword evidence="3" id="KW-0378">Hydrolase</keyword>
<proteinExistence type="predicted"/>
<dbReference type="OrthoDB" id="2680086at2"/>
<dbReference type="Pfam" id="PF02517">
    <property type="entry name" value="Rce1-like"/>
    <property type="match status" value="1"/>
</dbReference>
<feature type="transmembrane region" description="Helical" evidence="1">
    <location>
        <begin position="155"/>
        <end position="172"/>
    </location>
</feature>
<organism evidence="3 4">
    <name type="scientific">Enemella evansiae</name>
    <dbReference type="NCBI Taxonomy" id="2016499"/>
    <lineage>
        <taxon>Bacteria</taxon>
        <taxon>Bacillati</taxon>
        <taxon>Actinomycetota</taxon>
        <taxon>Actinomycetes</taxon>
        <taxon>Propionibacteriales</taxon>
        <taxon>Propionibacteriaceae</taxon>
        <taxon>Enemella</taxon>
    </lineage>
</organism>